<dbReference type="InterPro" id="IPR029439">
    <property type="entry name" value="Wzt_C"/>
</dbReference>
<comment type="similarity">
    <text evidence="1">Belongs to the ABC transporter superfamily.</text>
</comment>
<dbReference type="InterPro" id="IPR015860">
    <property type="entry name" value="ABC_transpr_TagH-like"/>
</dbReference>
<dbReference type="Pfam" id="PF00005">
    <property type="entry name" value="ABC_tran"/>
    <property type="match status" value="1"/>
</dbReference>
<dbReference type="PANTHER" id="PTHR46743:SF2">
    <property type="entry name" value="TEICHOIC ACIDS EXPORT ATP-BINDING PROTEIN TAGH"/>
    <property type="match status" value="1"/>
</dbReference>
<protein>
    <submittedName>
        <fullName evidence="6">Lipopolysaccharide transport system ATP-binding protein</fullName>
    </submittedName>
</protein>
<evidence type="ECO:0000256" key="4">
    <source>
        <dbReference type="ARBA" id="ARBA00022840"/>
    </source>
</evidence>
<dbReference type="PROSITE" id="PS50893">
    <property type="entry name" value="ABC_TRANSPORTER_2"/>
    <property type="match status" value="1"/>
</dbReference>
<dbReference type="CDD" id="cd10147">
    <property type="entry name" value="Wzt_C-like"/>
    <property type="match status" value="1"/>
</dbReference>
<evidence type="ECO:0000313" key="6">
    <source>
        <dbReference type="EMBL" id="MBB6005297.1"/>
    </source>
</evidence>
<dbReference type="InterPro" id="IPR050683">
    <property type="entry name" value="Bact_Polysacc_Export_ATP-bd"/>
</dbReference>
<accession>A0A841EME5</accession>
<dbReference type="Proteomes" id="UP000524404">
    <property type="component" value="Unassembled WGS sequence"/>
</dbReference>
<dbReference type="Gene3D" id="3.40.50.300">
    <property type="entry name" value="P-loop containing nucleotide triphosphate hydrolases"/>
    <property type="match status" value="1"/>
</dbReference>
<keyword evidence="3" id="KW-0547">Nucleotide-binding</keyword>
<gene>
    <name evidence="6" type="ORF">HNP25_003969</name>
</gene>
<dbReference type="RefSeq" id="WP_184136992.1">
    <property type="nucleotide sequence ID" value="NZ_JACHKT010000040.1"/>
</dbReference>
<reference evidence="6 7" key="1">
    <citation type="submission" date="2020-08" db="EMBL/GenBank/DDBJ databases">
        <title>Functional genomics of gut bacteria from endangered species of beetles.</title>
        <authorList>
            <person name="Carlos-Shanley C."/>
        </authorList>
    </citation>
    <scope>NUCLEOTIDE SEQUENCE [LARGE SCALE GENOMIC DNA]</scope>
    <source>
        <strain evidence="6 7">S00070</strain>
    </source>
</reference>
<dbReference type="GO" id="GO:0140359">
    <property type="term" value="F:ABC-type transporter activity"/>
    <property type="evidence" value="ECO:0007669"/>
    <property type="project" value="InterPro"/>
</dbReference>
<dbReference type="AlphaFoldDB" id="A0A841EME5"/>
<evidence type="ECO:0000256" key="3">
    <source>
        <dbReference type="ARBA" id="ARBA00022741"/>
    </source>
</evidence>
<dbReference type="CDD" id="cd03220">
    <property type="entry name" value="ABC_KpsT_Wzt"/>
    <property type="match status" value="1"/>
</dbReference>
<evidence type="ECO:0000313" key="7">
    <source>
        <dbReference type="Proteomes" id="UP000524404"/>
    </source>
</evidence>
<sequence>MTVIEAENISKKYIIDHIKSNAKASTLREVVTDKLKNIFNKKTEEQVSHEEFWALKNVSFNIEQGDRVGIIGSNGAGKSTMLKILSRITEPTEGKIKIKGRVASLLEVGTGFHPELSGRENIYLNGSILGMKREEIKNHFDAIVDFAGVEKFLDTPVKRYSSGMYVRLGFAISAHLEPEILIVDEVLAVGDAEFQRKCLGKMKDASTSGRTILFVSHNLTAVQGLCNKSMYMQKGKLLEMGETNQVLATYLSHVQKTDLESSWTKPEEAPGNDKVRLKKVKLTPDYQGNLKHIDVRTSFKIQIEFWNMVDNINANISLHLNSLTGECIFNIGTPSLALRKGVIYAECEIPSDFMNDGSYSISLMIVQDKSIVIHNFGEVLVFEIEDYREGTAWYGKWPGYIRPKINFPISQLELENVS</sequence>
<evidence type="ECO:0000256" key="1">
    <source>
        <dbReference type="ARBA" id="ARBA00005417"/>
    </source>
</evidence>
<dbReference type="SUPFAM" id="SSF52540">
    <property type="entry name" value="P-loop containing nucleoside triphosphate hydrolases"/>
    <property type="match status" value="1"/>
</dbReference>
<keyword evidence="2" id="KW-0813">Transport</keyword>
<name>A0A841EME5_9BACT</name>
<dbReference type="InterPro" id="IPR003593">
    <property type="entry name" value="AAA+_ATPase"/>
</dbReference>
<keyword evidence="7" id="KW-1185">Reference proteome</keyword>
<dbReference type="SMART" id="SM00382">
    <property type="entry name" value="AAA"/>
    <property type="match status" value="1"/>
</dbReference>
<organism evidence="6 7">
    <name type="scientific">Arcicella rosea</name>
    <dbReference type="NCBI Taxonomy" id="502909"/>
    <lineage>
        <taxon>Bacteria</taxon>
        <taxon>Pseudomonadati</taxon>
        <taxon>Bacteroidota</taxon>
        <taxon>Cytophagia</taxon>
        <taxon>Cytophagales</taxon>
        <taxon>Flectobacillaceae</taxon>
        <taxon>Arcicella</taxon>
    </lineage>
</organism>
<dbReference type="InterPro" id="IPR027417">
    <property type="entry name" value="P-loop_NTPase"/>
</dbReference>
<feature type="domain" description="ABC transporter" evidence="5">
    <location>
        <begin position="33"/>
        <end position="259"/>
    </location>
</feature>
<evidence type="ECO:0000259" key="5">
    <source>
        <dbReference type="PROSITE" id="PS50893"/>
    </source>
</evidence>
<proteinExistence type="inferred from homology"/>
<dbReference type="GO" id="GO:0005524">
    <property type="term" value="F:ATP binding"/>
    <property type="evidence" value="ECO:0007669"/>
    <property type="project" value="UniProtKB-KW"/>
</dbReference>
<keyword evidence="4 6" id="KW-0067">ATP-binding</keyword>
<dbReference type="PANTHER" id="PTHR46743">
    <property type="entry name" value="TEICHOIC ACIDS EXPORT ATP-BINDING PROTEIN TAGH"/>
    <property type="match status" value="1"/>
</dbReference>
<dbReference type="GO" id="GO:0016020">
    <property type="term" value="C:membrane"/>
    <property type="evidence" value="ECO:0007669"/>
    <property type="project" value="InterPro"/>
</dbReference>
<dbReference type="GO" id="GO:0016887">
    <property type="term" value="F:ATP hydrolysis activity"/>
    <property type="evidence" value="ECO:0007669"/>
    <property type="project" value="InterPro"/>
</dbReference>
<evidence type="ECO:0000256" key="2">
    <source>
        <dbReference type="ARBA" id="ARBA00022448"/>
    </source>
</evidence>
<comment type="caution">
    <text evidence="6">The sequence shown here is derived from an EMBL/GenBank/DDBJ whole genome shotgun (WGS) entry which is preliminary data.</text>
</comment>
<dbReference type="EMBL" id="JACHKT010000040">
    <property type="protein sequence ID" value="MBB6005297.1"/>
    <property type="molecule type" value="Genomic_DNA"/>
</dbReference>
<dbReference type="InterPro" id="IPR003439">
    <property type="entry name" value="ABC_transporter-like_ATP-bd"/>
</dbReference>